<dbReference type="Proteomes" id="UP000800200">
    <property type="component" value="Unassembled WGS sequence"/>
</dbReference>
<evidence type="ECO:0000313" key="3">
    <source>
        <dbReference type="Proteomes" id="UP000800200"/>
    </source>
</evidence>
<evidence type="ECO:0000259" key="1">
    <source>
        <dbReference type="SMART" id="SM00382"/>
    </source>
</evidence>
<gene>
    <name evidence="2" type="ORF">K469DRAFT_673416</name>
</gene>
<dbReference type="InterPro" id="IPR003959">
    <property type="entry name" value="ATPase_AAA_core"/>
</dbReference>
<sequence length="687" mass="79415">MNIKKVEGPVDAWLGEEAHIIELVTITYNTSDSQLRELRIRSPMLINALRCVVKDTDVYLDGPYVRSAEPYRMLYSHEEDLRAFKDNHPETHSDEYKEKCNEHIDKLLKFLDGQERFGRGLHIERARWRMNIPTATFRNIWLLLRPGELAFVDKDDKLEPYIIRSVSGGDPYGTPRPYDVLLWNMDCDGIYFGRSAHQVSIEPFDGEMEVTKLKVFPARFHPRQEDMNKAFIARGKKFFQLLKGVSFKEYTGPAVHGDKRKYERARIIIDYGDEPWLDLDDASSWHRPALGAIGPDSIGRTTCHCEACEAAQEKNSKNATTRFEGWDRIKCKEKETLTDGQYLLCSRLVWAYILKAREWRVLDVDLVQDTCFDSKIMDRLVMDKDKKRMIQAICREYTTINNKGMNRISDIISGKGQGKIFLLHGSPGVGKTLTAECVAEYTHRPLLSITAGDIGVTARDVQAKLNQYFTRAENWHAVLLLDEADIYLERRGRNDLERNSVVSVFLRELEYYQGILFITSNRVGWFDEAFKSRIHMSIFYKAFDKPMRDQIWDDHFDRIITERKGKFEIAWSAGDYVKRDPEVAEMKLNGREIRNAFQTAVTLAEYDAQEAGANVKLEGKHLEQVIKMSKAFEQYLTQTHKGDDAWMARASGYRADDFDEDEVLKVMSTTLSQLVARKSAVHEERLS</sequence>
<reference evidence="2" key="1">
    <citation type="journal article" date="2020" name="Stud. Mycol.">
        <title>101 Dothideomycetes genomes: a test case for predicting lifestyles and emergence of pathogens.</title>
        <authorList>
            <person name="Haridas S."/>
            <person name="Albert R."/>
            <person name="Binder M."/>
            <person name="Bloem J."/>
            <person name="Labutti K."/>
            <person name="Salamov A."/>
            <person name="Andreopoulos B."/>
            <person name="Baker S."/>
            <person name="Barry K."/>
            <person name="Bills G."/>
            <person name="Bluhm B."/>
            <person name="Cannon C."/>
            <person name="Castanera R."/>
            <person name="Culley D."/>
            <person name="Daum C."/>
            <person name="Ezra D."/>
            <person name="Gonzalez J."/>
            <person name="Henrissat B."/>
            <person name="Kuo A."/>
            <person name="Liang C."/>
            <person name="Lipzen A."/>
            <person name="Lutzoni F."/>
            <person name="Magnuson J."/>
            <person name="Mondo S."/>
            <person name="Nolan M."/>
            <person name="Ohm R."/>
            <person name="Pangilinan J."/>
            <person name="Park H.-J."/>
            <person name="Ramirez L."/>
            <person name="Alfaro M."/>
            <person name="Sun H."/>
            <person name="Tritt A."/>
            <person name="Yoshinaga Y."/>
            <person name="Zwiers L.-H."/>
            <person name="Turgeon B."/>
            <person name="Goodwin S."/>
            <person name="Spatafora J."/>
            <person name="Crous P."/>
            <person name="Grigoriev I."/>
        </authorList>
    </citation>
    <scope>NUCLEOTIDE SEQUENCE</scope>
    <source>
        <strain evidence="2">CBS 207.26</strain>
    </source>
</reference>
<proteinExistence type="predicted"/>
<dbReference type="PANTHER" id="PTHR46411">
    <property type="entry name" value="FAMILY ATPASE, PUTATIVE-RELATED"/>
    <property type="match status" value="1"/>
</dbReference>
<dbReference type="CDD" id="cd19481">
    <property type="entry name" value="RecA-like_protease"/>
    <property type="match status" value="1"/>
</dbReference>
<dbReference type="OrthoDB" id="10042665at2759"/>
<dbReference type="Pfam" id="PF00004">
    <property type="entry name" value="AAA"/>
    <property type="match status" value="1"/>
</dbReference>
<protein>
    <submittedName>
        <fullName evidence="2">P-loop containing nucleoside triphosphate hydrolase protein</fullName>
    </submittedName>
</protein>
<dbReference type="GO" id="GO:0005524">
    <property type="term" value="F:ATP binding"/>
    <property type="evidence" value="ECO:0007669"/>
    <property type="project" value="InterPro"/>
</dbReference>
<dbReference type="SUPFAM" id="SSF52540">
    <property type="entry name" value="P-loop containing nucleoside triphosphate hydrolases"/>
    <property type="match status" value="1"/>
</dbReference>
<dbReference type="Pfam" id="PF22942">
    <property type="entry name" value="DUF7025"/>
    <property type="match status" value="1"/>
</dbReference>
<dbReference type="InterPro" id="IPR003593">
    <property type="entry name" value="AAA+_ATPase"/>
</dbReference>
<evidence type="ECO:0000313" key="2">
    <source>
        <dbReference type="EMBL" id="KAF2180138.1"/>
    </source>
</evidence>
<keyword evidence="2" id="KW-0378">Hydrolase</keyword>
<organism evidence="2 3">
    <name type="scientific">Zopfia rhizophila CBS 207.26</name>
    <dbReference type="NCBI Taxonomy" id="1314779"/>
    <lineage>
        <taxon>Eukaryota</taxon>
        <taxon>Fungi</taxon>
        <taxon>Dikarya</taxon>
        <taxon>Ascomycota</taxon>
        <taxon>Pezizomycotina</taxon>
        <taxon>Dothideomycetes</taxon>
        <taxon>Dothideomycetes incertae sedis</taxon>
        <taxon>Zopfiaceae</taxon>
        <taxon>Zopfia</taxon>
    </lineage>
</organism>
<dbReference type="InterPro" id="IPR027417">
    <property type="entry name" value="P-loop_NTPase"/>
</dbReference>
<feature type="domain" description="AAA+ ATPase" evidence="1">
    <location>
        <begin position="417"/>
        <end position="566"/>
    </location>
</feature>
<dbReference type="Pfam" id="PF23232">
    <property type="entry name" value="AAA_lid_13"/>
    <property type="match status" value="1"/>
</dbReference>
<accession>A0A6A6DP10</accession>
<dbReference type="GO" id="GO:0016887">
    <property type="term" value="F:ATP hydrolysis activity"/>
    <property type="evidence" value="ECO:0007669"/>
    <property type="project" value="InterPro"/>
</dbReference>
<dbReference type="AlphaFoldDB" id="A0A6A6DP10"/>
<keyword evidence="3" id="KW-1185">Reference proteome</keyword>
<dbReference type="InterPro" id="IPR054289">
    <property type="entry name" value="DUF7025"/>
</dbReference>
<dbReference type="EMBL" id="ML994660">
    <property type="protein sequence ID" value="KAF2180138.1"/>
    <property type="molecule type" value="Genomic_DNA"/>
</dbReference>
<dbReference type="SMART" id="SM00382">
    <property type="entry name" value="AAA"/>
    <property type="match status" value="1"/>
</dbReference>
<dbReference type="InterPro" id="IPR056599">
    <property type="entry name" value="AAA_lid_fung"/>
</dbReference>
<dbReference type="Gene3D" id="3.40.50.300">
    <property type="entry name" value="P-loop containing nucleotide triphosphate hydrolases"/>
    <property type="match status" value="1"/>
</dbReference>
<name>A0A6A6DP10_9PEZI</name>
<dbReference type="PANTHER" id="PTHR46411:SF4">
    <property type="entry name" value="AAA+ ATPASE DOMAIN-CONTAINING PROTEIN"/>
    <property type="match status" value="1"/>
</dbReference>